<organism evidence="3">
    <name type="scientific">Nippostrongylus brasiliensis</name>
    <name type="common">Rat hookworm</name>
    <dbReference type="NCBI Taxonomy" id="27835"/>
    <lineage>
        <taxon>Eukaryota</taxon>
        <taxon>Metazoa</taxon>
        <taxon>Ecdysozoa</taxon>
        <taxon>Nematoda</taxon>
        <taxon>Chromadorea</taxon>
        <taxon>Rhabditida</taxon>
        <taxon>Rhabditina</taxon>
        <taxon>Rhabditomorpha</taxon>
        <taxon>Strongyloidea</taxon>
        <taxon>Heligmosomidae</taxon>
        <taxon>Nippostrongylus</taxon>
    </lineage>
</organism>
<evidence type="ECO:0000313" key="3">
    <source>
        <dbReference type="WBParaSite" id="NBR_0002119901-mRNA-1"/>
    </source>
</evidence>
<accession>A0A0N4YVC7</accession>
<dbReference type="EMBL" id="UYSL01026031">
    <property type="protein sequence ID" value="VDL84941.1"/>
    <property type="molecule type" value="Genomic_DNA"/>
</dbReference>
<dbReference type="STRING" id="27835.A0A0N4YVC7"/>
<protein>
    <submittedName>
        <fullName evidence="3">WW domain-binding protein 4 (inferred by orthology to a human protein)</fullName>
    </submittedName>
</protein>
<proteinExistence type="predicted"/>
<name>A0A0N4YVC7_NIPBR</name>
<dbReference type="GO" id="GO:0071011">
    <property type="term" value="C:precatalytic spliceosome"/>
    <property type="evidence" value="ECO:0007669"/>
    <property type="project" value="TreeGrafter"/>
</dbReference>
<gene>
    <name evidence="1" type="ORF">NBR_LOCUS21200</name>
</gene>
<dbReference type="GO" id="GO:0000398">
    <property type="term" value="P:mRNA splicing, via spliceosome"/>
    <property type="evidence" value="ECO:0007669"/>
    <property type="project" value="InterPro"/>
</dbReference>
<dbReference type="GO" id="GO:0003723">
    <property type="term" value="F:RNA binding"/>
    <property type="evidence" value="ECO:0007669"/>
    <property type="project" value="TreeGrafter"/>
</dbReference>
<keyword evidence="2" id="KW-1185">Reference proteome</keyword>
<sequence>MIDHIDRDVEALLEALLMLLLTDNHRPYVTEAHVPFLETRFRMFDSYLCSMSPSGFYNYLRLYPDEFEALHARLAARLSHLPSHRAPIVSRHRLCVFLSSHQLKALNHLDFALDMLGYGWPEIRNPAGVELENSRLIGAPLLSRDCIAFTEFRAVQPFCTLQSNKVWFGDNRASIEFHERGRKHKDALAAKLRELGRASKEKEREQSKMNSALAAMEAAALKSMREHGEALEQGPALPCTGLASRIFDPRQMKDVGLMAREMAKRKNEMKELHNQKRSSAAAPPVAKYFKRDLHTTIDYSGIFRTLPFFFF</sequence>
<evidence type="ECO:0000313" key="1">
    <source>
        <dbReference type="EMBL" id="VDL84941.1"/>
    </source>
</evidence>
<dbReference type="AlphaFoldDB" id="A0A0N4YVC7"/>
<reference evidence="3" key="1">
    <citation type="submission" date="2017-02" db="UniProtKB">
        <authorList>
            <consortium name="WormBaseParasite"/>
        </authorList>
    </citation>
    <scope>IDENTIFICATION</scope>
</reference>
<reference evidence="1 2" key="2">
    <citation type="submission" date="2018-11" db="EMBL/GenBank/DDBJ databases">
        <authorList>
            <consortium name="Pathogen Informatics"/>
        </authorList>
    </citation>
    <scope>NUCLEOTIDE SEQUENCE [LARGE SCALE GENOMIC DNA]</scope>
</reference>
<dbReference type="WBParaSite" id="NBR_0002119901-mRNA-1">
    <property type="protein sequence ID" value="NBR_0002119901-mRNA-1"/>
    <property type="gene ID" value="NBR_0002119901"/>
</dbReference>
<evidence type="ECO:0000313" key="2">
    <source>
        <dbReference type="Proteomes" id="UP000271162"/>
    </source>
</evidence>
<dbReference type="Proteomes" id="UP000271162">
    <property type="component" value="Unassembled WGS sequence"/>
</dbReference>
<dbReference type="PANTHER" id="PTHR13173:SF10">
    <property type="entry name" value="WW DOMAIN-BINDING PROTEIN 4"/>
    <property type="match status" value="1"/>
</dbReference>
<dbReference type="InterPro" id="IPR040023">
    <property type="entry name" value="WBP4"/>
</dbReference>
<dbReference type="PANTHER" id="PTHR13173">
    <property type="entry name" value="WW DOMAIN BINDING PROTEIN 4"/>
    <property type="match status" value="1"/>
</dbReference>